<dbReference type="OMA" id="YCRKIWG"/>
<evidence type="ECO:0000256" key="1">
    <source>
        <dbReference type="ARBA" id="ARBA00022857"/>
    </source>
</evidence>
<evidence type="ECO:0000313" key="5">
    <source>
        <dbReference type="Proteomes" id="UP000191522"/>
    </source>
</evidence>
<feature type="domain" description="NmrA-like" evidence="3">
    <location>
        <begin position="4"/>
        <end position="222"/>
    </location>
</feature>
<dbReference type="PANTHER" id="PTHR47706:SF9">
    <property type="entry name" value="NMRA-LIKE DOMAIN-CONTAINING PROTEIN-RELATED"/>
    <property type="match status" value="1"/>
</dbReference>
<dbReference type="OrthoDB" id="5283654at2759"/>
<name>A0A1V6NP04_PENDC</name>
<dbReference type="STRING" id="69771.A0A1V6NP04"/>
<dbReference type="Pfam" id="PF05368">
    <property type="entry name" value="NmrA"/>
    <property type="match status" value="1"/>
</dbReference>
<proteinExistence type="predicted"/>
<keyword evidence="1" id="KW-0521">NADP</keyword>
<protein>
    <recommendedName>
        <fullName evidence="3">NmrA-like domain-containing protein</fullName>
    </recommendedName>
</protein>
<organism evidence="4 5">
    <name type="scientific">Penicillium decumbens</name>
    <dbReference type="NCBI Taxonomy" id="69771"/>
    <lineage>
        <taxon>Eukaryota</taxon>
        <taxon>Fungi</taxon>
        <taxon>Dikarya</taxon>
        <taxon>Ascomycota</taxon>
        <taxon>Pezizomycotina</taxon>
        <taxon>Eurotiomycetes</taxon>
        <taxon>Eurotiomycetidae</taxon>
        <taxon>Eurotiales</taxon>
        <taxon>Aspergillaceae</taxon>
        <taxon>Penicillium</taxon>
    </lineage>
</organism>
<comment type="caution">
    <text evidence="4">The sequence shown here is derived from an EMBL/GenBank/DDBJ whole genome shotgun (WGS) entry which is preliminary data.</text>
</comment>
<sequence>MTFNRIAVYGHRGWASSEIVGALASSGAPLRVLHRPGSDISSLPANVEVIEVELMDQASLVEKLKDIDIVICLVGHGGVPLEHHFVEAIPKTQVKLFVPSDLAARYDAQGNSIPVNRHKSEVEKAAHEAGIPTTVILPGNFAEFALTTPAMGVDYQDNRIQFIGDSASEPLNLCTRPYVAAAYARIFASTPISQLQGRDLALSELRPTGNEIAEAFARKFNAAPITKHESKEHIVQALNEAIETSNPFALALYCRKIWATGEQAKMIGEDIWDVGDYSKATLSSLIVEGNLKPYRSLPKEVRAYFTGLFDQCE</sequence>
<dbReference type="Proteomes" id="UP000191522">
    <property type="component" value="Unassembled WGS sequence"/>
</dbReference>
<evidence type="ECO:0000256" key="2">
    <source>
        <dbReference type="ARBA" id="ARBA00023002"/>
    </source>
</evidence>
<evidence type="ECO:0000313" key="4">
    <source>
        <dbReference type="EMBL" id="OQD66297.1"/>
    </source>
</evidence>
<dbReference type="PANTHER" id="PTHR47706">
    <property type="entry name" value="NMRA-LIKE FAMILY PROTEIN"/>
    <property type="match status" value="1"/>
</dbReference>
<accession>A0A1V6NP04</accession>
<dbReference type="Gene3D" id="3.40.50.720">
    <property type="entry name" value="NAD(P)-binding Rossmann-like Domain"/>
    <property type="match status" value="1"/>
</dbReference>
<dbReference type="InterPro" id="IPR008030">
    <property type="entry name" value="NmrA-like"/>
</dbReference>
<gene>
    <name evidence="4" type="ORF">PENDEC_c052G04590</name>
</gene>
<reference evidence="5" key="1">
    <citation type="journal article" date="2017" name="Nat. Microbiol.">
        <title>Global analysis of biosynthetic gene clusters reveals vast potential of secondary metabolite production in Penicillium species.</title>
        <authorList>
            <person name="Nielsen J.C."/>
            <person name="Grijseels S."/>
            <person name="Prigent S."/>
            <person name="Ji B."/>
            <person name="Dainat J."/>
            <person name="Nielsen K.F."/>
            <person name="Frisvad J.C."/>
            <person name="Workman M."/>
            <person name="Nielsen J."/>
        </authorList>
    </citation>
    <scope>NUCLEOTIDE SEQUENCE [LARGE SCALE GENOMIC DNA]</scope>
    <source>
        <strain evidence="5">IBT 11843</strain>
    </source>
</reference>
<dbReference type="EMBL" id="MDYL01000052">
    <property type="protein sequence ID" value="OQD66297.1"/>
    <property type="molecule type" value="Genomic_DNA"/>
</dbReference>
<dbReference type="InterPro" id="IPR051609">
    <property type="entry name" value="NmrA/Isoflavone_reductase-like"/>
</dbReference>
<evidence type="ECO:0000259" key="3">
    <source>
        <dbReference type="Pfam" id="PF05368"/>
    </source>
</evidence>
<keyword evidence="2" id="KW-0560">Oxidoreductase</keyword>
<dbReference type="InterPro" id="IPR036291">
    <property type="entry name" value="NAD(P)-bd_dom_sf"/>
</dbReference>
<dbReference type="GO" id="GO:0016491">
    <property type="term" value="F:oxidoreductase activity"/>
    <property type="evidence" value="ECO:0007669"/>
    <property type="project" value="UniProtKB-KW"/>
</dbReference>
<keyword evidence="5" id="KW-1185">Reference proteome</keyword>
<dbReference type="SUPFAM" id="SSF51735">
    <property type="entry name" value="NAD(P)-binding Rossmann-fold domains"/>
    <property type="match status" value="1"/>
</dbReference>
<dbReference type="AlphaFoldDB" id="A0A1V6NP04"/>